<evidence type="ECO:0000313" key="2">
    <source>
        <dbReference type="EMBL" id="SFT44637.1"/>
    </source>
</evidence>
<keyword evidence="1" id="KW-0812">Transmembrane</keyword>
<evidence type="ECO:0000313" key="3">
    <source>
        <dbReference type="Proteomes" id="UP000236454"/>
    </source>
</evidence>
<feature type="transmembrane region" description="Helical" evidence="1">
    <location>
        <begin position="71"/>
        <end position="94"/>
    </location>
</feature>
<dbReference type="Proteomes" id="UP000236454">
    <property type="component" value="Unassembled WGS sequence"/>
</dbReference>
<sequence length="95" mass="11057">MQKNIHPQRLALFNTVVASYFILLFIAAELEFKAPWLGFFVELLTIPFFFGQFVLLYFSMKHLKAHKNKKFFLYSTLAVLVTSIVTCISLMISFL</sequence>
<gene>
    <name evidence="2" type="ORF">SAMN05216474_0614</name>
</gene>
<keyword evidence="3" id="KW-1185">Reference proteome</keyword>
<evidence type="ECO:0000256" key="1">
    <source>
        <dbReference type="SAM" id="Phobius"/>
    </source>
</evidence>
<feature type="transmembrane region" description="Helical" evidence="1">
    <location>
        <begin position="36"/>
        <end position="59"/>
    </location>
</feature>
<accession>A0A1I6Y2L0</accession>
<keyword evidence="1" id="KW-1133">Transmembrane helix</keyword>
<keyword evidence="1" id="KW-0472">Membrane</keyword>
<feature type="transmembrane region" description="Helical" evidence="1">
    <location>
        <begin position="12"/>
        <end position="30"/>
    </location>
</feature>
<reference evidence="2 3" key="1">
    <citation type="submission" date="2016-10" db="EMBL/GenBank/DDBJ databases">
        <authorList>
            <person name="de Groot N.N."/>
        </authorList>
    </citation>
    <scope>NUCLEOTIDE SEQUENCE [LARGE SCALE GENOMIC DNA]</scope>
    <source>
        <strain evidence="2 3">CGMCC 1.7005</strain>
    </source>
</reference>
<protein>
    <submittedName>
        <fullName evidence="2">Uncharacterized protein</fullName>
    </submittedName>
</protein>
<name>A0A1I6Y2L0_9FLAO</name>
<dbReference type="STRING" id="477690.SAMN05216474_0614"/>
<proteinExistence type="predicted"/>
<dbReference type="RefSeq" id="WP_090246183.1">
    <property type="nucleotide sequence ID" value="NZ_FPAS01000001.1"/>
</dbReference>
<dbReference type="EMBL" id="FPAS01000001">
    <property type="protein sequence ID" value="SFT44637.1"/>
    <property type="molecule type" value="Genomic_DNA"/>
</dbReference>
<dbReference type="OrthoDB" id="1446860at2"/>
<organism evidence="2 3">
    <name type="scientific">Lishizhenia tianjinensis</name>
    <dbReference type="NCBI Taxonomy" id="477690"/>
    <lineage>
        <taxon>Bacteria</taxon>
        <taxon>Pseudomonadati</taxon>
        <taxon>Bacteroidota</taxon>
        <taxon>Flavobacteriia</taxon>
        <taxon>Flavobacteriales</taxon>
        <taxon>Crocinitomicaceae</taxon>
        <taxon>Lishizhenia</taxon>
    </lineage>
</organism>
<dbReference type="AlphaFoldDB" id="A0A1I6Y2L0"/>